<dbReference type="Proteomes" id="UP000586976">
    <property type="component" value="Unassembled WGS sequence"/>
</dbReference>
<protein>
    <submittedName>
        <fullName evidence="1">Uncharacterized protein</fullName>
    </submittedName>
</protein>
<evidence type="ECO:0000313" key="2">
    <source>
        <dbReference type="Proteomes" id="UP000586976"/>
    </source>
</evidence>
<proteinExistence type="predicted"/>
<gene>
    <name evidence="1" type="ORF">H1V43_23865</name>
</gene>
<dbReference type="InterPro" id="IPR046300">
    <property type="entry name" value="DUF6415"/>
</dbReference>
<reference evidence="1 2" key="1">
    <citation type="submission" date="2020-07" db="EMBL/GenBank/DDBJ databases">
        <title>Streptomyces isolated from Indian soil.</title>
        <authorList>
            <person name="Mandal S."/>
            <person name="Maiti P.K."/>
        </authorList>
    </citation>
    <scope>NUCLEOTIDE SEQUENCE [LARGE SCALE GENOMIC DNA]</scope>
    <source>
        <strain evidence="1 2">PSKA54</strain>
    </source>
</reference>
<dbReference type="RefSeq" id="WP_181865982.1">
    <property type="nucleotide sequence ID" value="NZ_JACEQY010000028.1"/>
</dbReference>
<organism evidence="1 2">
    <name type="scientific">Streptomyces himalayensis subsp. aureolus</name>
    <dbReference type="NCBI Taxonomy" id="2758039"/>
    <lineage>
        <taxon>Bacteria</taxon>
        <taxon>Bacillati</taxon>
        <taxon>Actinomycetota</taxon>
        <taxon>Actinomycetes</taxon>
        <taxon>Kitasatosporales</taxon>
        <taxon>Streptomycetaceae</taxon>
        <taxon>Streptomyces</taxon>
        <taxon>Streptomyces himalayensis</taxon>
    </lineage>
</organism>
<evidence type="ECO:0000313" key="1">
    <source>
        <dbReference type="EMBL" id="MBA4864334.1"/>
    </source>
</evidence>
<dbReference type="EMBL" id="JACEQY010000028">
    <property type="protein sequence ID" value="MBA4864334.1"/>
    <property type="molecule type" value="Genomic_DNA"/>
</dbReference>
<name>A0A7W2D3Y8_9ACTN</name>
<dbReference type="AlphaFoldDB" id="A0A7W2D3Y8"/>
<accession>A0A7W2D3Y8</accession>
<comment type="caution">
    <text evidence="1">The sequence shown here is derived from an EMBL/GenBank/DDBJ whole genome shotgun (WGS) entry which is preliminary data.</text>
</comment>
<keyword evidence="2" id="KW-1185">Reference proteome</keyword>
<sequence>MKEITAHQPITAPASTWPLDVATMRAAAAELLGENAQLPRYEDLEVMTSRLRGHLMLLIPEVEDVVSRLPMDDVPGRVAVAGVGEARRRLDTAAGVGLVSAVKYAQNLARSVESLCSHLESLRSITFCGSCDQLIKAGDASRVYDKFSSSGGGATVHVHAVCPSERRH</sequence>
<dbReference type="Pfam" id="PF19979">
    <property type="entry name" value="DUF6415"/>
    <property type="match status" value="1"/>
</dbReference>